<sequence>MGWTDLVKNLNMYLMKNNLSVLYMNLTQYTKVYIYYYRIKQMVHTHKIYPMLNQLLKLENFQE</sequence>
<dbReference type="Proteomes" id="UP000034894">
    <property type="component" value="Unassembled WGS sequence"/>
</dbReference>
<keyword evidence="1" id="KW-1133">Transmembrane helix</keyword>
<proteinExistence type="predicted"/>
<feature type="transmembrane region" description="Helical" evidence="1">
    <location>
        <begin position="20"/>
        <end position="37"/>
    </location>
</feature>
<name>A0A0G1DLT8_9BACT</name>
<dbReference type="STRING" id="1618443.UV73_C0001G0068"/>
<dbReference type="AlphaFoldDB" id="A0A0G1DLT8"/>
<accession>A0A0G1DLT8</accession>
<organism evidence="2 3">
    <name type="scientific">Candidatus Gottesmanbacteria bacterium GW2011_GWA2_43_14</name>
    <dbReference type="NCBI Taxonomy" id="1618443"/>
    <lineage>
        <taxon>Bacteria</taxon>
        <taxon>Candidatus Gottesmaniibacteriota</taxon>
    </lineage>
</organism>
<comment type="caution">
    <text evidence="2">The sequence shown here is derived from an EMBL/GenBank/DDBJ whole genome shotgun (WGS) entry which is preliminary data.</text>
</comment>
<evidence type="ECO:0000313" key="2">
    <source>
        <dbReference type="EMBL" id="KKS98547.1"/>
    </source>
</evidence>
<evidence type="ECO:0000313" key="3">
    <source>
        <dbReference type="Proteomes" id="UP000034894"/>
    </source>
</evidence>
<reference evidence="2 3" key="1">
    <citation type="journal article" date="2015" name="Nature">
        <title>rRNA introns, odd ribosomes, and small enigmatic genomes across a large radiation of phyla.</title>
        <authorList>
            <person name="Brown C.T."/>
            <person name="Hug L.A."/>
            <person name="Thomas B.C."/>
            <person name="Sharon I."/>
            <person name="Castelle C.J."/>
            <person name="Singh A."/>
            <person name="Wilkins M.J."/>
            <person name="Williams K.H."/>
            <person name="Banfield J.F."/>
        </authorList>
    </citation>
    <scope>NUCLEOTIDE SEQUENCE [LARGE SCALE GENOMIC DNA]</scope>
</reference>
<dbReference type="EMBL" id="LCFP01000001">
    <property type="protein sequence ID" value="KKS98547.1"/>
    <property type="molecule type" value="Genomic_DNA"/>
</dbReference>
<protein>
    <submittedName>
        <fullName evidence="2">Uncharacterized protein</fullName>
    </submittedName>
</protein>
<keyword evidence="1" id="KW-0812">Transmembrane</keyword>
<gene>
    <name evidence="2" type="ORF">UV73_C0001G0068</name>
</gene>
<keyword evidence="1" id="KW-0472">Membrane</keyword>
<evidence type="ECO:0000256" key="1">
    <source>
        <dbReference type="SAM" id="Phobius"/>
    </source>
</evidence>